<keyword evidence="2" id="KW-1003">Cell membrane</keyword>
<evidence type="ECO:0000256" key="3">
    <source>
        <dbReference type="ARBA" id="ARBA00022692"/>
    </source>
</evidence>
<feature type="transmembrane region" description="Helical" evidence="7">
    <location>
        <begin position="719"/>
        <end position="740"/>
    </location>
</feature>
<dbReference type="InterPro" id="IPR003838">
    <property type="entry name" value="ABC3_permease_C"/>
</dbReference>
<protein>
    <submittedName>
        <fullName evidence="10">ABC transporter permease</fullName>
    </submittedName>
</protein>
<dbReference type="PANTHER" id="PTHR30572:SF4">
    <property type="entry name" value="ABC TRANSPORTER PERMEASE YTRF"/>
    <property type="match status" value="1"/>
</dbReference>
<comment type="subcellular location">
    <subcellularLocation>
        <location evidence="1">Cell membrane</location>
        <topology evidence="1">Multi-pass membrane protein</topology>
    </subcellularLocation>
</comment>
<evidence type="ECO:0000259" key="9">
    <source>
        <dbReference type="Pfam" id="PF12704"/>
    </source>
</evidence>
<proteinExistence type="inferred from homology"/>
<keyword evidence="5 7" id="KW-0472">Membrane</keyword>
<evidence type="ECO:0000313" key="11">
    <source>
        <dbReference type="Proteomes" id="UP001546774"/>
    </source>
</evidence>
<feature type="transmembrane region" description="Helical" evidence="7">
    <location>
        <begin position="810"/>
        <end position="830"/>
    </location>
</feature>
<dbReference type="EMBL" id="JBBMFS010000002">
    <property type="protein sequence ID" value="MEQ2554062.1"/>
    <property type="molecule type" value="Genomic_DNA"/>
</dbReference>
<keyword evidence="11" id="KW-1185">Reference proteome</keyword>
<evidence type="ECO:0000256" key="5">
    <source>
        <dbReference type="ARBA" id="ARBA00023136"/>
    </source>
</evidence>
<reference evidence="10" key="1">
    <citation type="submission" date="2024-03" db="EMBL/GenBank/DDBJ databases">
        <title>Human intestinal bacterial collection.</title>
        <authorList>
            <person name="Pauvert C."/>
            <person name="Hitch T.C.A."/>
            <person name="Clavel T."/>
        </authorList>
    </citation>
    <scope>NUCLEOTIDE SEQUENCE [LARGE SCALE GENOMIC DNA]</scope>
    <source>
        <strain evidence="10">CLA-AA-H89B</strain>
    </source>
</reference>
<dbReference type="InterPro" id="IPR025857">
    <property type="entry name" value="MacB_PCD"/>
</dbReference>
<feature type="transmembrane region" description="Helical" evidence="7">
    <location>
        <begin position="430"/>
        <end position="451"/>
    </location>
</feature>
<dbReference type="PANTHER" id="PTHR30572">
    <property type="entry name" value="MEMBRANE COMPONENT OF TRANSPORTER-RELATED"/>
    <property type="match status" value="1"/>
</dbReference>
<name>A0ABV1H4I5_9FIRM</name>
<feature type="domain" description="ABC3 transporter permease C-terminal" evidence="8">
    <location>
        <begin position="724"/>
        <end position="839"/>
    </location>
</feature>
<evidence type="ECO:0000256" key="7">
    <source>
        <dbReference type="SAM" id="Phobius"/>
    </source>
</evidence>
<feature type="domain" description="MacB-like periplasmic core" evidence="9">
    <location>
        <begin position="22"/>
        <end position="215"/>
    </location>
</feature>
<evidence type="ECO:0000256" key="4">
    <source>
        <dbReference type="ARBA" id="ARBA00022989"/>
    </source>
</evidence>
<sequence length="849" mass="95681">MGQNHIFLKMTYRQMVKNKVRTLVTIIGIMLSAALITAITVFIASLHKSMLDYKIKESGNWYGVIEQVDLKEGLEKIRQDSDILSERLMYNIGSTIEEQDGHQISVKAFSDENEISLPLELTEGRMAENSKEIVVASDLITSGILADCKVGDTVELALADTQGYTVVGLYEDAGFNIGSGSGYVVYTKYDENTKNVESADVYIRVKNPKNTFAVLKRYSDASYETGYNLGLLRLSGISVYSSYYSFITTIAVIVIVLVVGASVLLIYNSFVISLNERTKQFGLLSSVGATKAQLRKCVLSEAFLVSIAGIPLGILVGVAGIGITLFGVRASMKSIAASMVSLGEMKLYPAPAAIAAAAVVSLFTVLISTFIPMIRISRMSAIEAIRQNGDIQLSRRKIRCSKIFRKLFGVEGVISRKNFKRSGKRYRTTIFSLFVSIVMFVSASAFGKYLVLMVEENYKLGEYDVYYRSGSLEDIEKEEPVIEKLKQVQGVKESSTTLSAGLFWYKADENSAYLTEEYKTEQKKSENASVSYNDGKTLMFVYGIADDLYERYLQQNGLSKDTYMNTENPVYLLYTNRRVTDTKSGKRKDYPVFANQAFTLKACFYPETEDENEQEEKQAADIDFNIGRTVDKLPYAVQTDLRYQNDIVLCSRTMAEKLTQKMQYRQGGLITYFKTTDHMAVYEQMQKILKDNGQYFRYSLVDEAMEYESYRSIIYVVKVFSYGFLVLMSLIAMANVFNTISTNMMLRRREFAMLKSIGMTEQGFGKMLYFECLMYGSKALLYGIPVSVLISVWIAKTINNVQVLVLDIPWKAILISVLSVYFIVFVTMIYSKKKLQKLNLIGCIKEENI</sequence>
<organism evidence="10 11">
    <name type="scientific">Lachnospira intestinalis</name>
    <dbReference type="NCBI Taxonomy" id="3133158"/>
    <lineage>
        <taxon>Bacteria</taxon>
        <taxon>Bacillati</taxon>
        <taxon>Bacillota</taxon>
        <taxon>Clostridia</taxon>
        <taxon>Lachnospirales</taxon>
        <taxon>Lachnospiraceae</taxon>
        <taxon>Lachnospira</taxon>
    </lineage>
</organism>
<keyword evidence="4 7" id="KW-1133">Transmembrane helix</keyword>
<feature type="transmembrane region" description="Helical" evidence="7">
    <location>
        <begin position="348"/>
        <end position="371"/>
    </location>
</feature>
<comment type="caution">
    <text evidence="10">The sequence shown here is derived from an EMBL/GenBank/DDBJ whole genome shotgun (WGS) entry which is preliminary data.</text>
</comment>
<accession>A0ABV1H4I5</accession>
<dbReference type="Proteomes" id="UP001546774">
    <property type="component" value="Unassembled WGS sequence"/>
</dbReference>
<evidence type="ECO:0000259" key="8">
    <source>
        <dbReference type="Pfam" id="PF02687"/>
    </source>
</evidence>
<dbReference type="Pfam" id="PF02687">
    <property type="entry name" value="FtsX"/>
    <property type="match status" value="2"/>
</dbReference>
<feature type="transmembrane region" description="Helical" evidence="7">
    <location>
        <begin position="302"/>
        <end position="328"/>
    </location>
</feature>
<comment type="similarity">
    <text evidence="6">Belongs to the ABC-4 integral membrane protein family.</text>
</comment>
<feature type="transmembrane region" description="Helical" evidence="7">
    <location>
        <begin position="779"/>
        <end position="798"/>
    </location>
</feature>
<dbReference type="InterPro" id="IPR050250">
    <property type="entry name" value="Macrolide_Exporter_MacB"/>
</dbReference>
<feature type="domain" description="ABC3 transporter permease C-terminal" evidence="8">
    <location>
        <begin position="253"/>
        <end position="380"/>
    </location>
</feature>
<evidence type="ECO:0000256" key="1">
    <source>
        <dbReference type="ARBA" id="ARBA00004651"/>
    </source>
</evidence>
<feature type="transmembrane region" description="Helical" evidence="7">
    <location>
        <begin position="20"/>
        <end position="46"/>
    </location>
</feature>
<gene>
    <name evidence="10" type="ORF">WMO37_03405</name>
</gene>
<evidence type="ECO:0000256" key="2">
    <source>
        <dbReference type="ARBA" id="ARBA00022475"/>
    </source>
</evidence>
<feature type="transmembrane region" description="Helical" evidence="7">
    <location>
        <begin position="243"/>
        <end position="267"/>
    </location>
</feature>
<dbReference type="Pfam" id="PF12704">
    <property type="entry name" value="MacB_PCD"/>
    <property type="match status" value="1"/>
</dbReference>
<keyword evidence="3 7" id="KW-0812">Transmembrane</keyword>
<evidence type="ECO:0000313" key="10">
    <source>
        <dbReference type="EMBL" id="MEQ2554062.1"/>
    </source>
</evidence>
<evidence type="ECO:0000256" key="6">
    <source>
        <dbReference type="ARBA" id="ARBA00038076"/>
    </source>
</evidence>